<gene>
    <name evidence="5" type="ORF">HINF_LOCUS40470</name>
    <name evidence="6" type="ORF">HINF_LOCUS8728</name>
</gene>
<feature type="transmembrane region" description="Helical" evidence="3">
    <location>
        <begin position="21"/>
        <end position="39"/>
    </location>
</feature>
<dbReference type="GO" id="GO:0030170">
    <property type="term" value="F:pyridoxal phosphate binding"/>
    <property type="evidence" value="ECO:0007669"/>
    <property type="project" value="InterPro"/>
</dbReference>
<dbReference type="EMBL" id="CAXDID020000018">
    <property type="protein sequence ID" value="CAL5985267.1"/>
    <property type="molecule type" value="Genomic_DNA"/>
</dbReference>
<evidence type="ECO:0000256" key="2">
    <source>
        <dbReference type="ARBA" id="ARBA00022679"/>
    </source>
</evidence>
<keyword evidence="3" id="KW-1133">Transmembrane helix</keyword>
<protein>
    <submittedName>
        <fullName evidence="5">Serine palmitoyltransferase 2</fullName>
    </submittedName>
    <submittedName>
        <fullName evidence="6">Serine_palmitoyltransferase 2</fullName>
    </submittedName>
</protein>
<dbReference type="InterPro" id="IPR015421">
    <property type="entry name" value="PyrdxlP-dep_Trfase_major"/>
</dbReference>
<dbReference type="InterPro" id="IPR015422">
    <property type="entry name" value="PyrdxlP-dep_Trfase_small"/>
</dbReference>
<proteinExistence type="predicted"/>
<dbReference type="SUPFAM" id="SSF53383">
    <property type="entry name" value="PLP-dependent transferases"/>
    <property type="match status" value="1"/>
</dbReference>
<keyword evidence="3" id="KW-0472">Membrane</keyword>
<dbReference type="EMBL" id="CATOUU010000834">
    <property type="protein sequence ID" value="CAI9952825.1"/>
    <property type="molecule type" value="Genomic_DNA"/>
</dbReference>
<dbReference type="Pfam" id="PF00155">
    <property type="entry name" value="Aminotran_1_2"/>
    <property type="match status" value="1"/>
</dbReference>
<sequence length="505" mass="57319">MQIINTYRKYFKVQQDKPPTFQKFTTISIFGFLMLWQYFSNMFHKILPRRVYLLKVARSLEISSNIILQQHPIEDDLPPLPFKRTSTEGQLAGFKHEVHSKWAPTLNSFSSLYNVGAYSRAKTCFHREIASCPTDVVKVRTQDGSLDTVINICSYNYLGFAATDFATEKLMACAKTYGIGSYINRSAKDMQIFQDLETKMKNFMQVEDCIVHTMGYDTNAMSIPCIATPKSLIISDQFNHNSIVKGCQYSGAKTARFKHSDLSTLEKVLSQDLKKYDRVIVICEGLYSMEGSFVDLPAVVKLREKYGFLLFVDEAHSVGALGQHGQGVRDYFELPIDCVDFYMGTFTKSFASTGGYVAGKKYLIDEIRNKVPFYNQSVAMSPVFAQQILNVLSQDLQVHTQRLKANSIRMRTGLKKLGFTVYGNDDSPVIPVLFYNPIKMKCISDKLLERKIAAVVVGFPAVPMVSARIRFCMSASHTDEEIDYILKHMDQIGDFLSIKFEPVQK</sequence>
<dbReference type="GO" id="GO:0046513">
    <property type="term" value="P:ceramide biosynthetic process"/>
    <property type="evidence" value="ECO:0007669"/>
    <property type="project" value="TreeGrafter"/>
</dbReference>
<accession>A0AA86UCQ9</accession>
<evidence type="ECO:0000256" key="3">
    <source>
        <dbReference type="SAM" id="Phobius"/>
    </source>
</evidence>
<dbReference type="PANTHER" id="PTHR13693">
    <property type="entry name" value="CLASS II AMINOTRANSFERASE/8-AMINO-7-OXONONANOATE SYNTHASE"/>
    <property type="match status" value="1"/>
</dbReference>
<evidence type="ECO:0000259" key="4">
    <source>
        <dbReference type="Pfam" id="PF00155"/>
    </source>
</evidence>
<dbReference type="Gene3D" id="3.90.1150.10">
    <property type="entry name" value="Aspartate Aminotransferase, domain 1"/>
    <property type="match status" value="1"/>
</dbReference>
<name>A0AA86UCQ9_9EUKA</name>
<dbReference type="GO" id="GO:0004758">
    <property type="term" value="F:serine C-palmitoyltransferase activity"/>
    <property type="evidence" value="ECO:0007669"/>
    <property type="project" value="TreeGrafter"/>
</dbReference>
<dbReference type="InterPro" id="IPR004839">
    <property type="entry name" value="Aminotransferase_I/II_large"/>
</dbReference>
<dbReference type="PANTHER" id="PTHR13693:SF3">
    <property type="entry name" value="LD36009P"/>
    <property type="match status" value="1"/>
</dbReference>
<dbReference type="Gene3D" id="3.40.640.10">
    <property type="entry name" value="Type I PLP-dependent aspartate aminotransferase-like (Major domain)"/>
    <property type="match status" value="1"/>
</dbReference>
<reference evidence="6 7" key="2">
    <citation type="submission" date="2024-07" db="EMBL/GenBank/DDBJ databases">
        <authorList>
            <person name="Akdeniz Z."/>
        </authorList>
    </citation>
    <scope>NUCLEOTIDE SEQUENCE [LARGE SCALE GENOMIC DNA]</scope>
</reference>
<organism evidence="5">
    <name type="scientific">Hexamita inflata</name>
    <dbReference type="NCBI Taxonomy" id="28002"/>
    <lineage>
        <taxon>Eukaryota</taxon>
        <taxon>Metamonada</taxon>
        <taxon>Diplomonadida</taxon>
        <taxon>Hexamitidae</taxon>
        <taxon>Hexamitinae</taxon>
        <taxon>Hexamita</taxon>
    </lineage>
</organism>
<evidence type="ECO:0000313" key="5">
    <source>
        <dbReference type="EMBL" id="CAI9952825.1"/>
    </source>
</evidence>
<keyword evidence="7" id="KW-1185">Reference proteome</keyword>
<dbReference type="GO" id="GO:0046512">
    <property type="term" value="P:sphingosine biosynthetic process"/>
    <property type="evidence" value="ECO:0007669"/>
    <property type="project" value="TreeGrafter"/>
</dbReference>
<keyword evidence="2" id="KW-0808">Transferase</keyword>
<comment type="cofactor">
    <cofactor evidence="1">
        <name>pyridoxal 5'-phosphate</name>
        <dbReference type="ChEBI" id="CHEBI:597326"/>
    </cofactor>
</comment>
<feature type="domain" description="Aminotransferase class I/classII large" evidence="4">
    <location>
        <begin position="148"/>
        <end position="488"/>
    </location>
</feature>
<dbReference type="Proteomes" id="UP001642409">
    <property type="component" value="Unassembled WGS sequence"/>
</dbReference>
<dbReference type="GO" id="GO:0017059">
    <property type="term" value="C:serine palmitoyltransferase complex"/>
    <property type="evidence" value="ECO:0007669"/>
    <property type="project" value="TreeGrafter"/>
</dbReference>
<evidence type="ECO:0000313" key="6">
    <source>
        <dbReference type="EMBL" id="CAL5985267.1"/>
    </source>
</evidence>
<comment type="caution">
    <text evidence="5">The sequence shown here is derived from an EMBL/GenBank/DDBJ whole genome shotgun (WGS) entry which is preliminary data.</text>
</comment>
<dbReference type="AlphaFoldDB" id="A0AA86UCQ9"/>
<evidence type="ECO:0000313" key="7">
    <source>
        <dbReference type="Proteomes" id="UP001642409"/>
    </source>
</evidence>
<dbReference type="InterPro" id="IPR015424">
    <property type="entry name" value="PyrdxlP-dep_Trfase"/>
</dbReference>
<dbReference type="InterPro" id="IPR050087">
    <property type="entry name" value="AON_synthase_class-II"/>
</dbReference>
<dbReference type="GO" id="GO:0016020">
    <property type="term" value="C:membrane"/>
    <property type="evidence" value="ECO:0007669"/>
    <property type="project" value="GOC"/>
</dbReference>
<reference evidence="5" key="1">
    <citation type="submission" date="2023-06" db="EMBL/GenBank/DDBJ databases">
        <authorList>
            <person name="Kurt Z."/>
        </authorList>
    </citation>
    <scope>NUCLEOTIDE SEQUENCE</scope>
</reference>
<evidence type="ECO:0000256" key="1">
    <source>
        <dbReference type="ARBA" id="ARBA00001933"/>
    </source>
</evidence>
<keyword evidence="3" id="KW-0812">Transmembrane</keyword>